<comment type="caution">
    <text evidence="2">The sequence shown here is derived from an EMBL/GenBank/DDBJ whole genome shotgun (WGS) entry which is preliminary data.</text>
</comment>
<dbReference type="Gene3D" id="2.60.120.10">
    <property type="entry name" value="Jelly Rolls"/>
    <property type="match status" value="1"/>
</dbReference>
<dbReference type="InterPro" id="IPR014710">
    <property type="entry name" value="RmlC-like_jellyroll"/>
</dbReference>
<evidence type="ECO:0000313" key="2">
    <source>
        <dbReference type="EMBL" id="OAA33539.1"/>
    </source>
</evidence>
<proteinExistence type="predicted"/>
<dbReference type="PANTHER" id="PTHR33387">
    <property type="entry name" value="RMLC-LIKE JELLY ROLL FOLD PROTEIN"/>
    <property type="match status" value="1"/>
</dbReference>
<dbReference type="PANTHER" id="PTHR33387:SF3">
    <property type="entry name" value="DUF985 DOMAIN-CONTAINING PROTEIN"/>
    <property type="match status" value="1"/>
</dbReference>
<dbReference type="Pfam" id="PF06172">
    <property type="entry name" value="Cupin_5"/>
    <property type="match status" value="1"/>
</dbReference>
<protein>
    <submittedName>
        <fullName evidence="2">Cupin, RmlC-type</fullName>
    </submittedName>
</protein>
<dbReference type="SUPFAM" id="SSF51182">
    <property type="entry name" value="RmlC-like cupins"/>
    <property type="match status" value="1"/>
</dbReference>
<dbReference type="AlphaFoldDB" id="A0A166VDF9"/>
<dbReference type="CDD" id="cd06121">
    <property type="entry name" value="cupin_YML079wp"/>
    <property type="match status" value="1"/>
</dbReference>
<dbReference type="InterPro" id="IPR039935">
    <property type="entry name" value="YML079W-like"/>
</dbReference>
<dbReference type="OrthoDB" id="6614653at2759"/>
<dbReference type="InterPro" id="IPR009327">
    <property type="entry name" value="Cupin_DUF985"/>
</dbReference>
<accession>A0A166VDF9</accession>
<evidence type="ECO:0000313" key="3">
    <source>
        <dbReference type="Proteomes" id="UP000078544"/>
    </source>
</evidence>
<sequence>MASTPPPLPDRLSAFKPAFHPSELGESPAVQQTLAQLSLEPHVEGGYFHVTDMSTETIASPYPETPLSERTLSLVGGLRPDFDPARRLLSSCIYYYLTPRRPQGSFHRNRSRIIHTLHRGRGRYVLIHPDGHIETYIVGFDTDKGERMQWIVEGGVWKASFLLGERDDPSEEPRSEGLLITETVVPGFEYADHEFLDRGRCTEMLSHDRAAEIDWLIKH</sequence>
<reference evidence="2 3" key="1">
    <citation type="journal article" date="2016" name="Genome Biol. Evol.">
        <title>Divergent and convergent evolution of fungal pathogenicity.</title>
        <authorList>
            <person name="Shang Y."/>
            <person name="Xiao G."/>
            <person name="Zheng P."/>
            <person name="Cen K."/>
            <person name="Zhan S."/>
            <person name="Wang C."/>
        </authorList>
    </citation>
    <scope>NUCLEOTIDE SEQUENCE [LARGE SCALE GENOMIC DNA]</scope>
    <source>
        <strain evidence="2 3">RCEF 2490</strain>
    </source>
</reference>
<evidence type="ECO:0000259" key="1">
    <source>
        <dbReference type="Pfam" id="PF06172"/>
    </source>
</evidence>
<dbReference type="InterPro" id="IPR011051">
    <property type="entry name" value="RmlC_Cupin_sf"/>
</dbReference>
<feature type="domain" description="DUF985" evidence="1">
    <location>
        <begin position="31"/>
        <end position="196"/>
    </location>
</feature>
<name>A0A166VDF9_9HYPO</name>
<dbReference type="EMBL" id="AZGY01000001">
    <property type="protein sequence ID" value="OAA33539.1"/>
    <property type="molecule type" value="Genomic_DNA"/>
</dbReference>
<dbReference type="Proteomes" id="UP000078544">
    <property type="component" value="Unassembled WGS sequence"/>
</dbReference>
<organism evidence="2 3">
    <name type="scientific">Moelleriella libera RCEF 2490</name>
    <dbReference type="NCBI Taxonomy" id="1081109"/>
    <lineage>
        <taxon>Eukaryota</taxon>
        <taxon>Fungi</taxon>
        <taxon>Dikarya</taxon>
        <taxon>Ascomycota</taxon>
        <taxon>Pezizomycotina</taxon>
        <taxon>Sordariomycetes</taxon>
        <taxon>Hypocreomycetidae</taxon>
        <taxon>Hypocreales</taxon>
        <taxon>Clavicipitaceae</taxon>
        <taxon>Moelleriella</taxon>
    </lineage>
</organism>
<gene>
    <name evidence="2" type="ORF">AAL_01004</name>
</gene>
<keyword evidence="3" id="KW-1185">Reference proteome</keyword>